<dbReference type="RefSeq" id="WP_132689664.1">
    <property type="nucleotide sequence ID" value="NZ_SKBU01000011.1"/>
</dbReference>
<dbReference type="GO" id="GO:0016020">
    <property type="term" value="C:membrane"/>
    <property type="evidence" value="ECO:0007669"/>
    <property type="project" value="UniProtKB-SubCell"/>
</dbReference>
<protein>
    <recommendedName>
        <fullName evidence="8">Isoprenylcysteine carboxyl methyltransferase</fullName>
    </recommendedName>
</protein>
<evidence type="ECO:0008006" key="8">
    <source>
        <dbReference type="Google" id="ProtNLM"/>
    </source>
</evidence>
<evidence type="ECO:0000256" key="1">
    <source>
        <dbReference type="ARBA" id="ARBA00004141"/>
    </source>
</evidence>
<reference evidence="6 7" key="1">
    <citation type="submission" date="2019-03" db="EMBL/GenBank/DDBJ databases">
        <title>Whole genome sequence of a novel Rubrobacter taiwanensis strain, isolated from Yellowstone National Park.</title>
        <authorList>
            <person name="Freed S."/>
            <person name="Ramaley R.F."/>
            <person name="Kyndt J.A."/>
        </authorList>
    </citation>
    <scope>NUCLEOTIDE SEQUENCE [LARGE SCALE GENOMIC DNA]</scope>
    <source>
        <strain evidence="6 7">Yellowstone</strain>
    </source>
</reference>
<evidence type="ECO:0000256" key="3">
    <source>
        <dbReference type="ARBA" id="ARBA00022989"/>
    </source>
</evidence>
<dbReference type="OrthoDB" id="7203053at2"/>
<evidence type="ECO:0000256" key="5">
    <source>
        <dbReference type="SAM" id="Phobius"/>
    </source>
</evidence>
<dbReference type="GO" id="GO:0004671">
    <property type="term" value="F:protein C-terminal S-isoprenylcysteine carboxyl O-methyltransferase activity"/>
    <property type="evidence" value="ECO:0007669"/>
    <property type="project" value="InterPro"/>
</dbReference>
<keyword evidence="3 5" id="KW-1133">Transmembrane helix</keyword>
<dbReference type="InterPro" id="IPR052527">
    <property type="entry name" value="Metal_cation-efflux_comp"/>
</dbReference>
<feature type="transmembrane region" description="Helical" evidence="5">
    <location>
        <begin position="43"/>
        <end position="63"/>
    </location>
</feature>
<feature type="transmembrane region" description="Helical" evidence="5">
    <location>
        <begin position="123"/>
        <end position="156"/>
    </location>
</feature>
<accession>A0A4R1BLX8</accession>
<name>A0A4R1BLX8_9ACTN</name>
<evidence type="ECO:0000313" key="7">
    <source>
        <dbReference type="Proteomes" id="UP000295244"/>
    </source>
</evidence>
<keyword evidence="2 5" id="KW-0812">Transmembrane</keyword>
<proteinExistence type="predicted"/>
<dbReference type="PANTHER" id="PTHR43847:SF1">
    <property type="entry name" value="BLL3993 PROTEIN"/>
    <property type="match status" value="1"/>
</dbReference>
<gene>
    <name evidence="6" type="ORF">E0L93_05625</name>
</gene>
<dbReference type="Pfam" id="PF04140">
    <property type="entry name" value="ICMT"/>
    <property type="match status" value="1"/>
</dbReference>
<evidence type="ECO:0000313" key="6">
    <source>
        <dbReference type="EMBL" id="TCJ18470.1"/>
    </source>
</evidence>
<dbReference type="Proteomes" id="UP000295244">
    <property type="component" value="Unassembled WGS sequence"/>
</dbReference>
<dbReference type="AlphaFoldDB" id="A0A4R1BLX8"/>
<sequence length="172" mass="19471">MLTLLVATVALIALQRLFELWIARRNERWARARGAVERGRGHYPLLVALHVLWLAAILVEGLVRGPQPSVLWPVWLGLFLAAQGLRYWAIYSLGPMWNTRILVVPGARLVRRGPYRYFPHPNYAAVVVEIFTVPAFFGAWVTAVLFSLLNAALLAVRIREENRALAELAKPR</sequence>
<evidence type="ECO:0000256" key="4">
    <source>
        <dbReference type="ARBA" id="ARBA00023136"/>
    </source>
</evidence>
<dbReference type="Gene3D" id="1.20.120.1630">
    <property type="match status" value="1"/>
</dbReference>
<keyword evidence="7" id="KW-1185">Reference proteome</keyword>
<keyword evidence="4 5" id="KW-0472">Membrane</keyword>
<dbReference type="InterPro" id="IPR007269">
    <property type="entry name" value="ICMT_MeTrfase"/>
</dbReference>
<dbReference type="PANTHER" id="PTHR43847">
    <property type="entry name" value="BLL3993 PROTEIN"/>
    <property type="match status" value="1"/>
</dbReference>
<organism evidence="6 7">
    <name type="scientific">Rubrobacter taiwanensis</name>
    <dbReference type="NCBI Taxonomy" id="185139"/>
    <lineage>
        <taxon>Bacteria</taxon>
        <taxon>Bacillati</taxon>
        <taxon>Actinomycetota</taxon>
        <taxon>Rubrobacteria</taxon>
        <taxon>Rubrobacterales</taxon>
        <taxon>Rubrobacteraceae</taxon>
        <taxon>Rubrobacter</taxon>
    </lineage>
</organism>
<evidence type="ECO:0000256" key="2">
    <source>
        <dbReference type="ARBA" id="ARBA00022692"/>
    </source>
</evidence>
<comment type="subcellular location">
    <subcellularLocation>
        <location evidence="1">Membrane</location>
        <topology evidence="1">Multi-pass membrane protein</topology>
    </subcellularLocation>
</comment>
<comment type="caution">
    <text evidence="6">The sequence shown here is derived from an EMBL/GenBank/DDBJ whole genome shotgun (WGS) entry which is preliminary data.</text>
</comment>
<dbReference type="EMBL" id="SKBU01000011">
    <property type="protein sequence ID" value="TCJ18470.1"/>
    <property type="molecule type" value="Genomic_DNA"/>
</dbReference>